<dbReference type="Proteomes" id="UP000250235">
    <property type="component" value="Unassembled WGS sequence"/>
</dbReference>
<keyword evidence="2" id="KW-1185">Reference proteome</keyword>
<evidence type="ECO:0000313" key="1">
    <source>
        <dbReference type="EMBL" id="KZV38974.1"/>
    </source>
</evidence>
<dbReference type="EMBL" id="KV001379">
    <property type="protein sequence ID" value="KZV38974.1"/>
    <property type="molecule type" value="Genomic_DNA"/>
</dbReference>
<organism evidence="1 2">
    <name type="scientific">Dorcoceras hygrometricum</name>
    <dbReference type="NCBI Taxonomy" id="472368"/>
    <lineage>
        <taxon>Eukaryota</taxon>
        <taxon>Viridiplantae</taxon>
        <taxon>Streptophyta</taxon>
        <taxon>Embryophyta</taxon>
        <taxon>Tracheophyta</taxon>
        <taxon>Spermatophyta</taxon>
        <taxon>Magnoliopsida</taxon>
        <taxon>eudicotyledons</taxon>
        <taxon>Gunneridae</taxon>
        <taxon>Pentapetalae</taxon>
        <taxon>asterids</taxon>
        <taxon>lamiids</taxon>
        <taxon>Lamiales</taxon>
        <taxon>Gesneriaceae</taxon>
        <taxon>Didymocarpoideae</taxon>
        <taxon>Trichosporeae</taxon>
        <taxon>Loxocarpinae</taxon>
        <taxon>Dorcoceras</taxon>
    </lineage>
</organism>
<proteinExistence type="predicted"/>
<reference evidence="1 2" key="1">
    <citation type="journal article" date="2015" name="Proc. Natl. Acad. Sci. U.S.A.">
        <title>The resurrection genome of Boea hygrometrica: A blueprint for survival of dehydration.</title>
        <authorList>
            <person name="Xiao L."/>
            <person name="Yang G."/>
            <person name="Zhang L."/>
            <person name="Yang X."/>
            <person name="Zhao S."/>
            <person name="Ji Z."/>
            <person name="Zhou Q."/>
            <person name="Hu M."/>
            <person name="Wang Y."/>
            <person name="Chen M."/>
            <person name="Xu Y."/>
            <person name="Jin H."/>
            <person name="Xiao X."/>
            <person name="Hu G."/>
            <person name="Bao F."/>
            <person name="Hu Y."/>
            <person name="Wan P."/>
            <person name="Li L."/>
            <person name="Deng X."/>
            <person name="Kuang T."/>
            <person name="Xiang C."/>
            <person name="Zhu J.K."/>
            <person name="Oliver M.J."/>
            <person name="He Y."/>
        </authorList>
    </citation>
    <scope>NUCLEOTIDE SEQUENCE [LARGE SCALE GENOMIC DNA]</scope>
    <source>
        <strain evidence="2">cv. XS01</strain>
    </source>
</reference>
<gene>
    <name evidence="1" type="ORF">F511_40207</name>
</gene>
<dbReference type="AlphaFoldDB" id="A0A2Z7BX59"/>
<accession>A0A2Z7BX59</accession>
<evidence type="ECO:0000313" key="2">
    <source>
        <dbReference type="Proteomes" id="UP000250235"/>
    </source>
</evidence>
<protein>
    <submittedName>
        <fullName evidence="1">Uncharacterized protein</fullName>
    </submittedName>
</protein>
<sequence length="115" mass="12500">MPSPSSLTDLHKFRGGLEGNRPDLRVVLPIEVPEKDDRNSVDEGWKLWVSKAALARVVRVGRFDWAGWVGPNGRVDSVKGRIEHAGPLGSLCLNGTGNPIVDFMPTGDETSDLPL</sequence>
<name>A0A2Z7BX59_9LAMI</name>